<gene>
    <name evidence="7" type="ORF">FB567DRAFT_510669</name>
</gene>
<dbReference type="OrthoDB" id="3257095at2759"/>
<evidence type="ECO:0000256" key="6">
    <source>
        <dbReference type="SAM" id="Phobius"/>
    </source>
</evidence>
<feature type="transmembrane region" description="Helical" evidence="6">
    <location>
        <begin position="400"/>
        <end position="422"/>
    </location>
</feature>
<comment type="subcellular location">
    <subcellularLocation>
        <location evidence="1">Membrane</location>
        <topology evidence="1">Multi-pass membrane protein</topology>
    </subcellularLocation>
</comment>
<feature type="transmembrane region" description="Helical" evidence="6">
    <location>
        <begin position="443"/>
        <end position="461"/>
    </location>
</feature>
<name>A0A8K0RGQ1_9PLEO</name>
<evidence type="ECO:0000256" key="5">
    <source>
        <dbReference type="ARBA" id="ARBA00023136"/>
    </source>
</evidence>
<dbReference type="PIRSF" id="PIRSF006060">
    <property type="entry name" value="AA_transporter"/>
    <property type="match status" value="1"/>
</dbReference>
<dbReference type="GO" id="GO:0022857">
    <property type="term" value="F:transmembrane transporter activity"/>
    <property type="evidence" value="ECO:0007669"/>
    <property type="project" value="InterPro"/>
</dbReference>
<proteinExistence type="predicted"/>
<evidence type="ECO:0000256" key="1">
    <source>
        <dbReference type="ARBA" id="ARBA00004141"/>
    </source>
</evidence>
<feature type="transmembrane region" description="Helical" evidence="6">
    <location>
        <begin position="117"/>
        <end position="141"/>
    </location>
</feature>
<keyword evidence="5 6" id="KW-0472">Membrane</keyword>
<accession>A0A8K0RGQ1</accession>
<dbReference type="Gene3D" id="1.20.1740.10">
    <property type="entry name" value="Amino acid/polyamine transporter I"/>
    <property type="match status" value="1"/>
</dbReference>
<protein>
    <submittedName>
        <fullName evidence="7">Amino acid/polyamine transporter I</fullName>
    </submittedName>
</protein>
<comment type="caution">
    <text evidence="7">The sequence shown here is derived from an EMBL/GenBank/DDBJ whole genome shotgun (WGS) entry which is preliminary data.</text>
</comment>
<feature type="transmembrane region" description="Helical" evidence="6">
    <location>
        <begin position="311"/>
        <end position="343"/>
    </location>
</feature>
<evidence type="ECO:0000256" key="2">
    <source>
        <dbReference type="ARBA" id="ARBA00022448"/>
    </source>
</evidence>
<keyword evidence="8" id="KW-1185">Reference proteome</keyword>
<reference evidence="7" key="1">
    <citation type="journal article" date="2021" name="Nat. Commun.">
        <title>Genetic determinants of endophytism in the Arabidopsis root mycobiome.</title>
        <authorList>
            <person name="Mesny F."/>
            <person name="Miyauchi S."/>
            <person name="Thiergart T."/>
            <person name="Pickel B."/>
            <person name="Atanasova L."/>
            <person name="Karlsson M."/>
            <person name="Huettel B."/>
            <person name="Barry K.W."/>
            <person name="Haridas S."/>
            <person name="Chen C."/>
            <person name="Bauer D."/>
            <person name="Andreopoulos W."/>
            <person name="Pangilinan J."/>
            <person name="LaButti K."/>
            <person name="Riley R."/>
            <person name="Lipzen A."/>
            <person name="Clum A."/>
            <person name="Drula E."/>
            <person name="Henrissat B."/>
            <person name="Kohler A."/>
            <person name="Grigoriev I.V."/>
            <person name="Martin F.M."/>
            <person name="Hacquard S."/>
        </authorList>
    </citation>
    <scope>NUCLEOTIDE SEQUENCE</scope>
    <source>
        <strain evidence="7">MPI-SDFR-AT-0120</strain>
    </source>
</reference>
<feature type="non-terminal residue" evidence="7">
    <location>
        <position position="1"/>
    </location>
</feature>
<feature type="transmembrane region" description="Helical" evidence="6">
    <location>
        <begin position="72"/>
        <end position="96"/>
    </location>
</feature>
<feature type="transmembrane region" description="Helical" evidence="6">
    <location>
        <begin position="473"/>
        <end position="493"/>
    </location>
</feature>
<feature type="transmembrane region" description="Helical" evidence="6">
    <location>
        <begin position="161"/>
        <end position="181"/>
    </location>
</feature>
<keyword evidence="2" id="KW-0813">Transport</keyword>
<keyword evidence="3 6" id="KW-0812">Transmembrane</keyword>
<feature type="transmembrane region" description="Helical" evidence="6">
    <location>
        <begin position="266"/>
        <end position="291"/>
    </location>
</feature>
<feature type="transmembrane region" description="Helical" evidence="6">
    <location>
        <begin position="374"/>
        <end position="394"/>
    </location>
</feature>
<dbReference type="AlphaFoldDB" id="A0A8K0RGQ1"/>
<evidence type="ECO:0000256" key="3">
    <source>
        <dbReference type="ARBA" id="ARBA00022692"/>
    </source>
</evidence>
<feature type="transmembrane region" description="Helical" evidence="6">
    <location>
        <begin position="193"/>
        <end position="213"/>
    </location>
</feature>
<evidence type="ECO:0000256" key="4">
    <source>
        <dbReference type="ARBA" id="ARBA00022989"/>
    </source>
</evidence>
<organism evidence="7 8">
    <name type="scientific">Paraphoma chrysanthemicola</name>
    <dbReference type="NCBI Taxonomy" id="798071"/>
    <lineage>
        <taxon>Eukaryota</taxon>
        <taxon>Fungi</taxon>
        <taxon>Dikarya</taxon>
        <taxon>Ascomycota</taxon>
        <taxon>Pezizomycotina</taxon>
        <taxon>Dothideomycetes</taxon>
        <taxon>Pleosporomycetidae</taxon>
        <taxon>Pleosporales</taxon>
        <taxon>Pleosporineae</taxon>
        <taxon>Phaeosphaeriaceae</taxon>
        <taxon>Paraphoma</taxon>
    </lineage>
</organism>
<keyword evidence="4 6" id="KW-1133">Transmembrane helix</keyword>
<dbReference type="PANTHER" id="PTHR45649">
    <property type="entry name" value="AMINO-ACID PERMEASE BAT1"/>
    <property type="match status" value="1"/>
</dbReference>
<evidence type="ECO:0000313" key="8">
    <source>
        <dbReference type="Proteomes" id="UP000813461"/>
    </source>
</evidence>
<dbReference type="PANTHER" id="PTHR45649:SF1">
    <property type="entry name" value="TRANSPORTER, PUTATIVE (EUROFUNG)-RELATED"/>
    <property type="match status" value="1"/>
</dbReference>
<dbReference type="InterPro" id="IPR002293">
    <property type="entry name" value="AA/rel_permease1"/>
</dbReference>
<dbReference type="GO" id="GO:0016020">
    <property type="term" value="C:membrane"/>
    <property type="evidence" value="ECO:0007669"/>
    <property type="project" value="UniProtKB-SubCell"/>
</dbReference>
<evidence type="ECO:0000313" key="7">
    <source>
        <dbReference type="EMBL" id="KAH7094640.1"/>
    </source>
</evidence>
<feature type="transmembrane region" description="Helical" evidence="6">
    <location>
        <begin position="233"/>
        <end position="254"/>
    </location>
</feature>
<dbReference type="Pfam" id="PF13520">
    <property type="entry name" value="AA_permease_2"/>
    <property type="match status" value="1"/>
</dbReference>
<dbReference type="EMBL" id="JAGMVJ010000001">
    <property type="protein sequence ID" value="KAH7094640.1"/>
    <property type="molecule type" value="Genomic_DNA"/>
</dbReference>
<feature type="transmembrane region" description="Helical" evidence="6">
    <location>
        <begin position="39"/>
        <end position="60"/>
    </location>
</feature>
<dbReference type="Proteomes" id="UP000813461">
    <property type="component" value="Unassembled WGS sequence"/>
</dbReference>
<sequence length="516" mass="56063">MADDKYPVQEETSSLSDADARELALLGKKAVLRRNFSPIAILGLSCSLMITWEGLFSVFIFGLSNGGPAGLIYSYLICWAGWACVIATMGELVSMWPTAGGQYHWTYMLAPEGWKKVLSYVTGWQSVIAWQALTASAGYLTATALQGLVINSRMDYVPERWHGTLMVFALILSCLAFNTFYLKGLPKVEAAILWLHITLFIVVLVVVVVMTPAKSTNEEVWTTFLSGGYESKGLSFFIGWITPVFAFSGADGAVHMSEEIRDSSRVLPWALMMSILINGVTGLAMLIAILYCIGDIDAALNTPTGYPFIEILTQAVGSIGGGTALSALLVVMFCCATLGIVAASSRQLWAFARDNAVPNARLVSYVHPTMKVPAVALCITATISCLLSLINIGSATVFNAIVSLTVAGFFGSYLTPFTLLLYTRVRYPGRLVPGPWTLGKWGPWVNGVAVVWGIVVFFFSFWPSQIPVTAMNMNWSCVLWGAVVVFAIVFWFVHGKSVYNGPVIETDASEADVMRV</sequence>